<evidence type="ECO:0000313" key="2">
    <source>
        <dbReference type="Proteomes" id="UP000307841"/>
    </source>
</evidence>
<organism evidence="1 2">
    <name type="scientific">Brevibacillus antibioticus</name>
    <dbReference type="NCBI Taxonomy" id="2570228"/>
    <lineage>
        <taxon>Bacteria</taxon>
        <taxon>Bacillati</taxon>
        <taxon>Bacillota</taxon>
        <taxon>Bacilli</taxon>
        <taxon>Bacillales</taxon>
        <taxon>Paenibacillaceae</taxon>
        <taxon>Brevibacillus</taxon>
    </lineage>
</organism>
<dbReference type="AlphaFoldDB" id="A0A4U2Y299"/>
<accession>A0A4U2Y299</accession>
<comment type="caution">
    <text evidence="1">The sequence shown here is derived from an EMBL/GenBank/DDBJ whole genome shotgun (WGS) entry which is preliminary data.</text>
</comment>
<proteinExistence type="predicted"/>
<gene>
    <name evidence="1" type="ORF">E8L90_03325</name>
</gene>
<dbReference type="OrthoDB" id="2478376at2"/>
<dbReference type="Proteomes" id="UP000307841">
    <property type="component" value="Unassembled WGS sequence"/>
</dbReference>
<name>A0A4U2Y299_9BACL</name>
<protein>
    <submittedName>
        <fullName evidence="1">Uncharacterized protein</fullName>
    </submittedName>
</protein>
<sequence length="113" mass="13764">MKVEIEKQNSPFDEYYYVYREDDPEDAYIFLSDTELTDWLEQKYHDWGYWECKDLESYMDDIKVWQLIPKSTVERWPTLYRSAKSTSIVVDDEQYYRKTKGINPEFTITISLS</sequence>
<evidence type="ECO:0000313" key="1">
    <source>
        <dbReference type="EMBL" id="TKI54549.1"/>
    </source>
</evidence>
<dbReference type="RefSeq" id="WP_162309034.1">
    <property type="nucleotide sequence ID" value="NZ_SZNK01000001.1"/>
</dbReference>
<reference evidence="1 2" key="1">
    <citation type="submission" date="2019-04" db="EMBL/GenBank/DDBJ databases">
        <title>Whole genome sequencing of Brevibacillus sp. TGS2-1.</title>
        <authorList>
            <person name="Choi A."/>
        </authorList>
    </citation>
    <scope>NUCLEOTIDE SEQUENCE [LARGE SCALE GENOMIC DNA]</scope>
    <source>
        <strain evidence="1 2">TGS2-1</strain>
    </source>
</reference>
<dbReference type="EMBL" id="SZNK01000001">
    <property type="protein sequence ID" value="TKI54549.1"/>
    <property type="molecule type" value="Genomic_DNA"/>
</dbReference>
<keyword evidence="2" id="KW-1185">Reference proteome</keyword>